<dbReference type="AlphaFoldDB" id="A0A1A8X826"/>
<protein>
    <submittedName>
        <fullName evidence="2">PIR Superfamily Protein</fullName>
    </submittedName>
</protein>
<keyword evidence="1" id="KW-1133">Transmembrane helix</keyword>
<proteinExistence type="predicted"/>
<evidence type="ECO:0000256" key="1">
    <source>
        <dbReference type="SAM" id="Phobius"/>
    </source>
</evidence>
<dbReference type="Pfam" id="PF05795">
    <property type="entry name" value="Plasmodium_Vir"/>
    <property type="match status" value="1"/>
</dbReference>
<accession>A0A1A8X826</accession>
<keyword evidence="1" id="KW-0472">Membrane</keyword>
<sequence>MDSYSDSKDFIYDELKKQYDFLRNTKFGKIYEEFNAESKRDQNFMEKCQKIKDELSDLENYHEIPINFCSILYRIIVKINNMQNDLLEGITNNDRMHCIYLKYWLHDQLGNSEIKGLTFHKEFQTVQNRIKNEIDPKLSNPCTFRELTWQKSNKLKSIYAFILFYYSHINDIHEKQNVPCKYSKFFGKGLRAFYESISECSDDKKEDEYCNEFKEFQEIYKLDKLYWENSTLNTEYIYQEDTNTQCPLVIESLKNPLLISYRDKNNILYLSNEPLNFQKRTIISATSAVGTTVGISAFLLYLYKYTSLGTLFRTLLQKDNITFNNMDGEDHNIIYPTSKYEHTKFENSDLNIIYHSLNNS</sequence>
<feature type="transmembrane region" description="Helical" evidence="1">
    <location>
        <begin position="282"/>
        <end position="303"/>
    </location>
</feature>
<dbReference type="Proteomes" id="UP000078546">
    <property type="component" value="Unassembled WGS sequence"/>
</dbReference>
<evidence type="ECO:0000313" key="3">
    <source>
        <dbReference type="Proteomes" id="UP000078546"/>
    </source>
</evidence>
<gene>
    <name evidence="2" type="ORF">POVCU1_059750</name>
</gene>
<reference evidence="3" key="1">
    <citation type="submission" date="2016-05" db="EMBL/GenBank/DDBJ databases">
        <authorList>
            <person name="Naeem Raeece"/>
        </authorList>
    </citation>
    <scope>NUCLEOTIDE SEQUENCE [LARGE SCALE GENOMIC DNA]</scope>
</reference>
<organism evidence="2 3">
    <name type="scientific">Plasmodium ovale curtisi</name>
    <dbReference type="NCBI Taxonomy" id="864141"/>
    <lineage>
        <taxon>Eukaryota</taxon>
        <taxon>Sar</taxon>
        <taxon>Alveolata</taxon>
        <taxon>Apicomplexa</taxon>
        <taxon>Aconoidasida</taxon>
        <taxon>Haemosporida</taxon>
        <taxon>Plasmodiidae</taxon>
        <taxon>Plasmodium</taxon>
        <taxon>Plasmodium (Plasmodium)</taxon>
    </lineage>
</organism>
<dbReference type="EMBL" id="FLQV01001899">
    <property type="protein sequence ID" value="SBT00402.1"/>
    <property type="molecule type" value="Genomic_DNA"/>
</dbReference>
<keyword evidence="1" id="KW-0812">Transmembrane</keyword>
<name>A0A1A8X826_PLAOA</name>
<evidence type="ECO:0000313" key="2">
    <source>
        <dbReference type="EMBL" id="SBT00402.1"/>
    </source>
</evidence>
<dbReference type="InterPro" id="IPR008780">
    <property type="entry name" value="Plasmodium_Vir"/>
</dbReference>